<dbReference type="InterPro" id="IPR003333">
    <property type="entry name" value="CMAS"/>
</dbReference>
<gene>
    <name evidence="6" type="ORF">AB8O55_25610</name>
</gene>
<dbReference type="Pfam" id="PF02353">
    <property type="entry name" value="CMAS"/>
    <property type="match status" value="1"/>
</dbReference>
<protein>
    <submittedName>
        <fullName evidence="6">Class I SAM-dependent methyltransferase</fullName>
        <ecNumber evidence="6">2.1.1.-</ecNumber>
    </submittedName>
</protein>
<evidence type="ECO:0000313" key="7">
    <source>
        <dbReference type="Proteomes" id="UP001564626"/>
    </source>
</evidence>
<dbReference type="SUPFAM" id="SSF53335">
    <property type="entry name" value="S-adenosyl-L-methionine-dependent methyltransferases"/>
    <property type="match status" value="1"/>
</dbReference>
<evidence type="ECO:0000256" key="4">
    <source>
        <dbReference type="ARBA" id="ARBA00022691"/>
    </source>
</evidence>
<comment type="caution">
    <text evidence="6">The sequence shown here is derived from an EMBL/GenBank/DDBJ whole genome shotgun (WGS) entry which is preliminary data.</text>
</comment>
<keyword evidence="5" id="KW-0443">Lipid metabolism</keyword>
<dbReference type="EMBL" id="JBGEHV010000066">
    <property type="protein sequence ID" value="MEY8042797.1"/>
    <property type="molecule type" value="Genomic_DNA"/>
</dbReference>
<keyword evidence="2 6" id="KW-0489">Methyltransferase</keyword>
<evidence type="ECO:0000313" key="6">
    <source>
        <dbReference type="EMBL" id="MEY8042797.1"/>
    </source>
</evidence>
<dbReference type="Gene3D" id="3.40.50.150">
    <property type="entry name" value="Vaccinia Virus protein VP39"/>
    <property type="match status" value="1"/>
</dbReference>
<keyword evidence="7" id="KW-1185">Reference proteome</keyword>
<keyword evidence="4" id="KW-0949">S-adenosyl-L-methionine</keyword>
<dbReference type="PANTHER" id="PTHR43667:SF1">
    <property type="entry name" value="CYCLOPROPANE-FATTY-ACYL-PHOSPHOLIPID SYNTHASE"/>
    <property type="match status" value="1"/>
</dbReference>
<name>A0ABV4CNX6_9PSEU</name>
<dbReference type="CDD" id="cd02440">
    <property type="entry name" value="AdoMet_MTases"/>
    <property type="match status" value="1"/>
</dbReference>
<dbReference type="InterPro" id="IPR029063">
    <property type="entry name" value="SAM-dependent_MTases_sf"/>
</dbReference>
<dbReference type="InterPro" id="IPR050723">
    <property type="entry name" value="CFA/CMAS"/>
</dbReference>
<accession>A0ABV4CNX6</accession>
<dbReference type="GO" id="GO:0032259">
    <property type="term" value="P:methylation"/>
    <property type="evidence" value="ECO:0007669"/>
    <property type="project" value="UniProtKB-KW"/>
</dbReference>
<dbReference type="PIRSF" id="PIRSF003085">
    <property type="entry name" value="CMAS"/>
    <property type="match status" value="1"/>
</dbReference>
<dbReference type="RefSeq" id="WP_345362387.1">
    <property type="nucleotide sequence ID" value="NZ_BAABII010000006.1"/>
</dbReference>
<dbReference type="PANTHER" id="PTHR43667">
    <property type="entry name" value="CYCLOPROPANE-FATTY-ACYL-PHOSPHOLIPID SYNTHASE"/>
    <property type="match status" value="1"/>
</dbReference>
<evidence type="ECO:0000256" key="3">
    <source>
        <dbReference type="ARBA" id="ARBA00022679"/>
    </source>
</evidence>
<keyword evidence="3 6" id="KW-0808">Transferase</keyword>
<sequence length="409" mass="45025">MGWAELFPRILGEDVAVEIRAYDGSRAGTPGAPVAVEIRSPLAIAHLAAAPGELGLARAYVTGALEVHGDMHAALSAFPAVTLEAIPPKLRWELMTRLAPMRLWWPVGVPAVEHRPRGWRHSKARDSSSVSYHYDVSNRFYEWVLGPSMAYTCAVYPEAGATLEQAQHAKHDLVARKLGLAEGMRLLDVGCGWGGMVMHAAEQYGVRALGVTLSRQQAQWAQKAIAERGLADLAEVRHLDYRDVAESGFDAVSSIGLTEHIGAAQLPGYFSSLADKLRPGGRLLNHCITRPDGSHGSRPGKFIGRYVFPDGELEPVGALVSAMNDHGFEVRHEENLREHYALTLADWSANLEHRWDDAVAEVGLSRARVWRLYMAACRLGFERNVVQLHQVLGVKLDEYVSAMPLRPNW</sequence>
<evidence type="ECO:0000256" key="2">
    <source>
        <dbReference type="ARBA" id="ARBA00022603"/>
    </source>
</evidence>
<organism evidence="6 7">
    <name type="scientific">Saccharopolyspora cebuensis</name>
    <dbReference type="NCBI Taxonomy" id="418759"/>
    <lineage>
        <taxon>Bacteria</taxon>
        <taxon>Bacillati</taxon>
        <taxon>Actinomycetota</taxon>
        <taxon>Actinomycetes</taxon>
        <taxon>Pseudonocardiales</taxon>
        <taxon>Pseudonocardiaceae</taxon>
        <taxon>Saccharopolyspora</taxon>
    </lineage>
</organism>
<dbReference type="EC" id="2.1.1.-" evidence="6"/>
<proteinExistence type="inferred from homology"/>
<comment type="similarity">
    <text evidence="1">Belongs to the CFA/CMAS family.</text>
</comment>
<evidence type="ECO:0000256" key="1">
    <source>
        <dbReference type="ARBA" id="ARBA00010815"/>
    </source>
</evidence>
<dbReference type="GO" id="GO:0008168">
    <property type="term" value="F:methyltransferase activity"/>
    <property type="evidence" value="ECO:0007669"/>
    <property type="project" value="UniProtKB-KW"/>
</dbReference>
<evidence type="ECO:0000256" key="5">
    <source>
        <dbReference type="ARBA" id="ARBA00023098"/>
    </source>
</evidence>
<reference evidence="6 7" key="1">
    <citation type="submission" date="2024-08" db="EMBL/GenBank/DDBJ databases">
        <title>Genome mining of Saccharopolyspora cebuensis PGLac3 from Nigerian medicinal plant.</title>
        <authorList>
            <person name="Ezeobiora C.E."/>
            <person name="Igbokwe N.H."/>
            <person name="Amin D.H."/>
            <person name="Mendie U.E."/>
        </authorList>
    </citation>
    <scope>NUCLEOTIDE SEQUENCE [LARGE SCALE GENOMIC DNA]</scope>
    <source>
        <strain evidence="6 7">PGLac3</strain>
    </source>
</reference>
<dbReference type="Proteomes" id="UP001564626">
    <property type="component" value="Unassembled WGS sequence"/>
</dbReference>